<evidence type="ECO:0000313" key="14">
    <source>
        <dbReference type="Proteomes" id="UP000294466"/>
    </source>
</evidence>
<dbReference type="GO" id="GO:0003911">
    <property type="term" value="F:DNA ligase (NAD+) activity"/>
    <property type="evidence" value="ECO:0007669"/>
    <property type="project" value="UniProtKB-UniRule"/>
</dbReference>
<dbReference type="Pfam" id="PF01653">
    <property type="entry name" value="DNA_ligase_aden"/>
    <property type="match status" value="1"/>
</dbReference>
<keyword evidence="6 10" id="KW-0460">Magnesium</keyword>
<evidence type="ECO:0000313" key="13">
    <source>
        <dbReference type="EMBL" id="VFP77611.1"/>
    </source>
</evidence>
<dbReference type="InterPro" id="IPR041663">
    <property type="entry name" value="DisA/LigA_HHH"/>
</dbReference>
<comment type="function">
    <text evidence="10">DNA ligase that catalyzes the formation of phosphodiester linkages between 5'-phosphoryl and 3'-hydroxyl groups in double-stranded DNA using NAD as a coenzyme and as the energy source for the reaction. It is essential for DNA replication and repair of damaged DNA.</text>
</comment>
<dbReference type="Gene3D" id="3.30.470.30">
    <property type="entry name" value="DNA ligase/mRNA capping enzyme"/>
    <property type="match status" value="1"/>
</dbReference>
<dbReference type="GO" id="GO:0046872">
    <property type="term" value="F:metal ion binding"/>
    <property type="evidence" value="ECO:0007669"/>
    <property type="project" value="UniProtKB-KW"/>
</dbReference>
<keyword evidence="3 10" id="KW-0479">Metal-binding</keyword>
<dbReference type="Pfam" id="PF03120">
    <property type="entry name" value="OB_DNA_ligase"/>
    <property type="match status" value="1"/>
</dbReference>
<dbReference type="InterPro" id="IPR004150">
    <property type="entry name" value="NAD_DNA_ligase_OB"/>
</dbReference>
<comment type="catalytic activity">
    <reaction evidence="9 10 11">
        <text>NAD(+) + (deoxyribonucleotide)n-3'-hydroxyl + 5'-phospho-(deoxyribonucleotide)m = (deoxyribonucleotide)n+m + AMP + beta-nicotinamide D-nucleotide.</text>
        <dbReference type="EC" id="6.5.1.2"/>
    </reaction>
</comment>
<protein>
    <recommendedName>
        <fullName evidence="10 11">DNA ligase</fullName>
        <ecNumber evidence="10 11">6.5.1.2</ecNumber>
    </recommendedName>
    <alternativeName>
        <fullName evidence="10">Polydeoxyribonucleotide synthase [NAD(+)]</fullName>
    </alternativeName>
</protein>
<keyword evidence="1 10" id="KW-0436">Ligase</keyword>
<dbReference type="SMART" id="SM00532">
    <property type="entry name" value="LIGANc"/>
    <property type="match status" value="1"/>
</dbReference>
<keyword evidence="8 10" id="KW-0234">DNA repair</keyword>
<dbReference type="Gene3D" id="1.10.287.610">
    <property type="entry name" value="Helix hairpin bin"/>
    <property type="match status" value="1"/>
</dbReference>
<dbReference type="AlphaFoldDB" id="A0A451CWE6"/>
<evidence type="ECO:0000256" key="4">
    <source>
        <dbReference type="ARBA" id="ARBA00022763"/>
    </source>
</evidence>
<dbReference type="NCBIfam" id="NF005932">
    <property type="entry name" value="PRK07956.1"/>
    <property type="match status" value="1"/>
</dbReference>
<feature type="binding site" evidence="10">
    <location>
        <position position="176"/>
    </location>
    <ligand>
        <name>NAD(+)</name>
        <dbReference type="ChEBI" id="CHEBI:57540"/>
    </ligand>
</feature>
<evidence type="ECO:0000256" key="1">
    <source>
        <dbReference type="ARBA" id="ARBA00022598"/>
    </source>
</evidence>
<evidence type="ECO:0000259" key="12">
    <source>
        <dbReference type="SMART" id="SM00532"/>
    </source>
</evidence>
<dbReference type="InterPro" id="IPR033136">
    <property type="entry name" value="DNA_ligase_CS"/>
</dbReference>
<dbReference type="FunFam" id="3.30.470.30:FF:000001">
    <property type="entry name" value="DNA ligase"/>
    <property type="match status" value="1"/>
</dbReference>
<dbReference type="EMBL" id="LR217692">
    <property type="protein sequence ID" value="VFP77611.1"/>
    <property type="molecule type" value="Genomic_DNA"/>
</dbReference>
<dbReference type="InterPro" id="IPR010994">
    <property type="entry name" value="RuvA_2-like"/>
</dbReference>
<proteinExistence type="inferred from homology"/>
<keyword evidence="7 10" id="KW-0520">NAD</keyword>
<dbReference type="HAMAP" id="MF_01588">
    <property type="entry name" value="DNA_ligase_A"/>
    <property type="match status" value="1"/>
</dbReference>
<name>A0A451CWE6_9GAMM</name>
<dbReference type="RefSeq" id="WP_154060662.1">
    <property type="nucleotide sequence ID" value="NZ_LR217692.1"/>
</dbReference>
<dbReference type="InterPro" id="IPR013839">
    <property type="entry name" value="DNAligase_adenylation"/>
</dbReference>
<dbReference type="SUPFAM" id="SSF56091">
    <property type="entry name" value="DNA ligase/mRNA capping enzyme, catalytic domain"/>
    <property type="match status" value="1"/>
</dbReference>
<evidence type="ECO:0000256" key="8">
    <source>
        <dbReference type="ARBA" id="ARBA00023204"/>
    </source>
</evidence>
<feature type="binding site" evidence="10">
    <location>
        <position position="317"/>
    </location>
    <ligand>
        <name>NAD(+)</name>
        <dbReference type="ChEBI" id="CHEBI:57540"/>
    </ligand>
</feature>
<gene>
    <name evidence="10 13" type="primary">ligA</name>
    <name evidence="13" type="ORF">BUCISPPS3390_040</name>
</gene>
<dbReference type="InterPro" id="IPR013840">
    <property type="entry name" value="DNAligase_N"/>
</dbReference>
<dbReference type="SUPFAM" id="SSF50249">
    <property type="entry name" value="Nucleic acid-binding proteins"/>
    <property type="match status" value="1"/>
</dbReference>
<evidence type="ECO:0000256" key="9">
    <source>
        <dbReference type="ARBA" id="ARBA00034005"/>
    </source>
</evidence>
<feature type="binding site" evidence="10">
    <location>
        <position position="411"/>
    </location>
    <ligand>
        <name>Zn(2+)</name>
        <dbReference type="ChEBI" id="CHEBI:29105"/>
    </ligand>
</feature>
<evidence type="ECO:0000256" key="3">
    <source>
        <dbReference type="ARBA" id="ARBA00022723"/>
    </source>
</evidence>
<dbReference type="NCBIfam" id="TIGR00575">
    <property type="entry name" value="dnlj"/>
    <property type="match status" value="1"/>
</dbReference>
<evidence type="ECO:0000256" key="11">
    <source>
        <dbReference type="RuleBase" id="RU000618"/>
    </source>
</evidence>
<accession>A0A451CWE6</accession>
<dbReference type="Pfam" id="PF12826">
    <property type="entry name" value="HHH_2"/>
    <property type="match status" value="1"/>
</dbReference>
<feature type="binding site" evidence="10">
    <location>
        <position position="435"/>
    </location>
    <ligand>
        <name>Zn(2+)</name>
        <dbReference type="ChEBI" id="CHEBI:29105"/>
    </ligand>
</feature>
<keyword evidence="4 10" id="KW-0227">DNA damage</keyword>
<sequence>MKSIYDKIINLRLQLKYHNYMYYTLDASVISDYMYDKLRDQLIKLEKKYEKNDLLKIEHPVLKQIGSKKLHIFSECIHKTPMLSLQSTNEISEIIRFDEKIKKHFNSVNNIKYYCDLKIDGLAVNLLYKNGILISAATRGDGWIGENIKDNACTITSIPKIIVGNNVPETLEIRGEVFIKKSDFLILNQFSMLNKTKVFSNPRNAAAGSLRQLDPHIAKKRKLMFFVYGYGVFTSNERINSHYDRLMQLQKWGFPIHKNYLLCNTSVDIINFYNQICIERSKLDFEIDGIVIKVDSIVLQKKLGYTEKYPRWAIALKFFSQDVETKITNVTFQIGRTGMITPVAHFLPVNISGVTVCKASVYNFRILKKLKIYIHDYVKVYRAGDVIPKIRTVLIKKRDKFAKKIIFPKYCMSCGSKLLHSFNFTRYYCPSNFLCPAQKLQRLIYFSSKSGIYIKGLGQKNIIKLINYGYLRTPVDFFTLTYDKLQMVPGIGKKLSTKIINNINFSKNVRLEKFICALGILDVGISVAKILSKYYKSAIKFINTNFKTVSNIKGIGINISKSIITFLKNKNNLFITSKLIDQLNIFFVSN</sequence>
<dbReference type="Proteomes" id="UP000294466">
    <property type="component" value="Chromosome"/>
</dbReference>
<feature type="domain" description="NAD-dependent DNA ligase N-terminal" evidence="12">
    <location>
        <begin position="3"/>
        <end position="451"/>
    </location>
</feature>
<keyword evidence="10" id="KW-0464">Manganese</keyword>
<feature type="binding site" evidence="10">
    <location>
        <position position="429"/>
    </location>
    <ligand>
        <name>Zn(2+)</name>
        <dbReference type="ChEBI" id="CHEBI:29105"/>
    </ligand>
</feature>
<feature type="binding site" evidence="10">
    <location>
        <position position="414"/>
    </location>
    <ligand>
        <name>Zn(2+)</name>
        <dbReference type="ChEBI" id="CHEBI:29105"/>
    </ligand>
</feature>
<feature type="active site" description="N6-AMP-lysine intermediate" evidence="10">
    <location>
        <position position="118"/>
    </location>
</feature>
<dbReference type="PROSITE" id="PS01055">
    <property type="entry name" value="DNA_LIGASE_N1"/>
    <property type="match status" value="1"/>
</dbReference>
<dbReference type="InterPro" id="IPR018239">
    <property type="entry name" value="DNA_ligase_AS"/>
</dbReference>
<evidence type="ECO:0000256" key="7">
    <source>
        <dbReference type="ARBA" id="ARBA00023027"/>
    </source>
</evidence>
<dbReference type="GO" id="GO:0006281">
    <property type="term" value="P:DNA repair"/>
    <property type="evidence" value="ECO:0007669"/>
    <property type="project" value="UniProtKB-KW"/>
</dbReference>
<dbReference type="SUPFAM" id="SSF47781">
    <property type="entry name" value="RuvA domain 2-like"/>
    <property type="match status" value="1"/>
</dbReference>
<feature type="binding site" evidence="10">
    <location>
        <position position="116"/>
    </location>
    <ligand>
        <name>NAD(+)</name>
        <dbReference type="ChEBI" id="CHEBI:57540"/>
    </ligand>
</feature>
<dbReference type="Pfam" id="PF14520">
    <property type="entry name" value="HHH_5"/>
    <property type="match status" value="1"/>
</dbReference>
<dbReference type="InterPro" id="IPR012340">
    <property type="entry name" value="NA-bd_OB-fold"/>
</dbReference>
<dbReference type="CDD" id="cd00114">
    <property type="entry name" value="LIGANc"/>
    <property type="match status" value="1"/>
</dbReference>
<reference evidence="13 14" key="1">
    <citation type="submission" date="2019-02" db="EMBL/GenBank/DDBJ databases">
        <authorList>
            <person name="Manzano-Marin A."/>
            <person name="Manzano-Marin A."/>
        </authorList>
    </citation>
    <scope>NUCLEOTIDE SEQUENCE [LARGE SCALE GENOMIC DNA]</scope>
    <source>
        <strain evidence="13 14">BuCisplendens/pseudotsugae</strain>
    </source>
</reference>
<feature type="binding site" evidence="10">
    <location>
        <begin position="84"/>
        <end position="85"/>
    </location>
    <ligand>
        <name>NAD(+)</name>
        <dbReference type="ChEBI" id="CHEBI:57540"/>
    </ligand>
</feature>
<dbReference type="EC" id="6.5.1.2" evidence="10 11"/>
<organism evidence="13 14">
    <name type="scientific">Buchnera aphidicola</name>
    <name type="common">Cinara cf. splendens/pseudotsugae 3390</name>
    <dbReference type="NCBI Taxonomy" id="2518980"/>
    <lineage>
        <taxon>Bacteria</taxon>
        <taxon>Pseudomonadati</taxon>
        <taxon>Pseudomonadota</taxon>
        <taxon>Gammaproteobacteria</taxon>
        <taxon>Enterobacterales</taxon>
        <taxon>Erwiniaceae</taxon>
        <taxon>Buchnera</taxon>
    </lineage>
</organism>
<dbReference type="Gene3D" id="1.10.150.20">
    <property type="entry name" value="5' to 3' exonuclease, C-terminal subdomain"/>
    <property type="match status" value="2"/>
</dbReference>
<evidence type="ECO:0000256" key="5">
    <source>
        <dbReference type="ARBA" id="ARBA00022833"/>
    </source>
</evidence>
<dbReference type="OrthoDB" id="9759736at2"/>
<dbReference type="InterPro" id="IPR001679">
    <property type="entry name" value="DNA_ligase"/>
</dbReference>
<dbReference type="PROSITE" id="PS01056">
    <property type="entry name" value="DNA_LIGASE_N2"/>
    <property type="match status" value="1"/>
</dbReference>
<dbReference type="PIRSF" id="PIRSF001604">
    <property type="entry name" value="LigA"/>
    <property type="match status" value="1"/>
</dbReference>
<evidence type="ECO:0000256" key="6">
    <source>
        <dbReference type="ARBA" id="ARBA00022842"/>
    </source>
</evidence>
<dbReference type="Pfam" id="PF22745">
    <property type="entry name" value="Nlig-Ia"/>
    <property type="match status" value="1"/>
</dbReference>
<keyword evidence="2 10" id="KW-0235">DNA replication</keyword>
<keyword evidence="5 10" id="KW-0862">Zinc</keyword>
<feature type="binding site" evidence="10">
    <location>
        <begin position="32"/>
        <end position="36"/>
    </location>
    <ligand>
        <name>NAD(+)</name>
        <dbReference type="ChEBI" id="CHEBI:57540"/>
    </ligand>
</feature>
<comment type="similarity">
    <text evidence="10">Belongs to the NAD-dependent DNA ligase family. LigA subfamily.</text>
</comment>
<feature type="binding site" evidence="10">
    <location>
        <position position="293"/>
    </location>
    <ligand>
        <name>NAD(+)</name>
        <dbReference type="ChEBI" id="CHEBI:57540"/>
    </ligand>
</feature>
<comment type="cofactor">
    <cofactor evidence="10">
        <name>Mg(2+)</name>
        <dbReference type="ChEBI" id="CHEBI:18420"/>
    </cofactor>
    <cofactor evidence="10">
        <name>Mn(2+)</name>
        <dbReference type="ChEBI" id="CHEBI:29035"/>
    </cofactor>
</comment>
<evidence type="ECO:0000256" key="2">
    <source>
        <dbReference type="ARBA" id="ARBA00022705"/>
    </source>
</evidence>
<feature type="binding site" evidence="10">
    <location>
        <position position="139"/>
    </location>
    <ligand>
        <name>NAD(+)</name>
        <dbReference type="ChEBI" id="CHEBI:57540"/>
    </ligand>
</feature>
<dbReference type="Gene3D" id="2.40.50.140">
    <property type="entry name" value="Nucleic acid-binding proteins"/>
    <property type="match status" value="1"/>
</dbReference>
<dbReference type="GO" id="GO:0006260">
    <property type="term" value="P:DNA replication"/>
    <property type="evidence" value="ECO:0007669"/>
    <property type="project" value="UniProtKB-KW"/>
</dbReference>
<evidence type="ECO:0000256" key="10">
    <source>
        <dbReference type="HAMAP-Rule" id="MF_01588"/>
    </source>
</evidence>